<feature type="domain" description="FAM65 N-terminal" evidence="3">
    <location>
        <begin position="104"/>
        <end position="330"/>
    </location>
</feature>
<dbReference type="InterPro" id="IPR011989">
    <property type="entry name" value="ARM-like"/>
</dbReference>
<dbReference type="AlphaFoldDB" id="A0A3M6U7F7"/>
<dbReference type="InterPro" id="IPR026136">
    <property type="entry name" value="RIPOR3"/>
</dbReference>
<dbReference type="OrthoDB" id="5975360at2759"/>
<dbReference type="Pfam" id="PF15903">
    <property type="entry name" value="PL48"/>
    <property type="match status" value="1"/>
</dbReference>
<feature type="region of interest" description="Disordered" evidence="2">
    <location>
        <begin position="15"/>
        <end position="35"/>
    </location>
</feature>
<dbReference type="Proteomes" id="UP000275408">
    <property type="component" value="Unassembled WGS sequence"/>
</dbReference>
<accession>A0A3M6U7F7</accession>
<name>A0A3M6U7F7_POCDA</name>
<dbReference type="EMBL" id="RCHS01002138">
    <property type="protein sequence ID" value="RMX49479.1"/>
    <property type="molecule type" value="Genomic_DNA"/>
</dbReference>
<keyword evidence="5" id="KW-1185">Reference proteome</keyword>
<gene>
    <name evidence="4" type="ORF">pdam_00017635</name>
</gene>
<feature type="region of interest" description="Disordered" evidence="2">
    <location>
        <begin position="486"/>
        <end position="517"/>
    </location>
</feature>
<dbReference type="STRING" id="46731.A0A3M6U7F7"/>
<sequence length="978" mass="109385">MLHEGINYILSLKGKENSASSKSTPNRNSRSLRMDRHPFESAAARSQSFSASAISCVKPLTPLQSPAELERKHSQIRRKSSGIFGPKPALKCPRIAQTTSVFSKLQSALSEYARHLKDALNSVEPKRKRIVEQRIKLIESRIQQIDEIFQLYLYEEKMREGSRNLLHALTSRGSKGGQDKCRGSINACTEKMCAIEEELETKLGVFRFQLNALQAFGRLCSGDVYDIHIRHGSNFKWKSRCKVERESQKWIDNEFTLRPSITDEFSVRVIEMKKIQANVQIGNIHLRSRNYIKARPQIMSVPLNSTGSMKLKMTVEWRPFSGKEENTLRSKRQSLLSEVIFIQPSECTIPSSDLPRSPTKQKSLTEVEYSVERNEDKPLSVDEEVVVEEVTDSSELVAAGLPEDDLNGIAPEEPQEFRHATSLDSALQHLIPTLQTNKDQFPELDDVITLLEKLEELVKKCSLLRSSMSLSVESALESFDFLEQDAVDETESTPRSTGSGGSGYQDTGYNSTDDYSKDFVGEGSSDAGYIVDFMMSEKTAGNYGDINDNNGVNGIEDSGLQSEHLDAEENSDRNSLNDSPSCISEIFSSSSSAVEKSECLDKAELGCVPPNTSSPRKRIEVATEVNEESPQHSSLKTRSSRATSPNLSSSYGHEATVGSKLLDKVVLCHLQFCEEVSVHLGSFGPMKYKEMQALSKFRQQKEVLNRLITFILSPDPVSEMTLSAINPRLATNPALSSLWEKTCKGSLLFTTAGQLVSGFEDTYKKQITQSYNRVVEIVFPVIVARVIHQDPDLTDVQPEEEELVSVFQFEHYFMDLWRPNLSKYIDEVAYELVICKRLRSTEKDAVVAQLKQYTEIPLSKTCFCPVLCLLLDNDSFVAQAAESYLSHLKKNADLRRKAISLSIEALEESEEKLREGACVALTVLQARDAVPQLLYLSRCDVQSVKFAARKALSFLGEEGEDALRQSAMSSSEIAGLIF</sequence>
<feature type="compositionally biased region" description="Polar residues" evidence="2">
    <location>
        <begin position="17"/>
        <end position="31"/>
    </location>
</feature>
<comment type="caution">
    <text evidence="4">The sequence shown here is derived from an EMBL/GenBank/DDBJ whole genome shotgun (WGS) entry which is preliminary data.</text>
</comment>
<feature type="compositionally biased region" description="Polar residues" evidence="2">
    <location>
        <begin position="631"/>
        <end position="651"/>
    </location>
</feature>
<evidence type="ECO:0000313" key="4">
    <source>
        <dbReference type="EMBL" id="RMX49479.1"/>
    </source>
</evidence>
<feature type="compositionally biased region" description="Polar residues" evidence="2">
    <location>
        <begin position="504"/>
        <end position="513"/>
    </location>
</feature>
<dbReference type="Gene3D" id="1.25.10.10">
    <property type="entry name" value="Leucine-rich Repeat Variant"/>
    <property type="match status" value="1"/>
</dbReference>
<reference evidence="4 5" key="1">
    <citation type="journal article" date="2018" name="Sci. Rep.">
        <title>Comparative analysis of the Pocillopora damicornis genome highlights role of immune system in coral evolution.</title>
        <authorList>
            <person name="Cunning R."/>
            <person name="Bay R.A."/>
            <person name="Gillette P."/>
            <person name="Baker A.C."/>
            <person name="Traylor-Knowles N."/>
        </authorList>
    </citation>
    <scope>NUCLEOTIDE SEQUENCE [LARGE SCALE GENOMIC DNA]</scope>
    <source>
        <strain evidence="4">RSMAS</strain>
        <tissue evidence="4">Whole animal</tissue>
    </source>
</reference>
<evidence type="ECO:0000259" key="3">
    <source>
        <dbReference type="Pfam" id="PF15903"/>
    </source>
</evidence>
<dbReference type="PANTHER" id="PTHR15829">
    <property type="entry name" value="PROTEIN KINASE PKN/PRK1, EFFECTOR"/>
    <property type="match status" value="1"/>
</dbReference>
<feature type="region of interest" description="Disordered" evidence="2">
    <location>
        <begin position="604"/>
        <end position="651"/>
    </location>
</feature>
<dbReference type="PANTHER" id="PTHR15829:SF13">
    <property type="entry name" value="FAM65 N-TERMINAL DOMAIN-CONTAINING PROTEIN"/>
    <property type="match status" value="1"/>
</dbReference>
<dbReference type="SUPFAM" id="SSF48371">
    <property type="entry name" value="ARM repeat"/>
    <property type="match status" value="1"/>
</dbReference>
<dbReference type="InterPro" id="IPR031780">
    <property type="entry name" value="FAM65_N"/>
</dbReference>
<evidence type="ECO:0000256" key="2">
    <source>
        <dbReference type="SAM" id="MobiDB-lite"/>
    </source>
</evidence>
<comment type="similarity">
    <text evidence="1">Belongs to the RIPOR family.</text>
</comment>
<dbReference type="InterPro" id="IPR016024">
    <property type="entry name" value="ARM-type_fold"/>
</dbReference>
<proteinExistence type="inferred from homology"/>
<evidence type="ECO:0000256" key="1">
    <source>
        <dbReference type="ARBA" id="ARBA00005744"/>
    </source>
</evidence>
<evidence type="ECO:0000313" key="5">
    <source>
        <dbReference type="Proteomes" id="UP000275408"/>
    </source>
</evidence>
<protein>
    <recommendedName>
        <fullName evidence="3">FAM65 N-terminal domain-containing protein</fullName>
    </recommendedName>
</protein>
<organism evidence="4 5">
    <name type="scientific">Pocillopora damicornis</name>
    <name type="common">Cauliflower coral</name>
    <name type="synonym">Millepora damicornis</name>
    <dbReference type="NCBI Taxonomy" id="46731"/>
    <lineage>
        <taxon>Eukaryota</taxon>
        <taxon>Metazoa</taxon>
        <taxon>Cnidaria</taxon>
        <taxon>Anthozoa</taxon>
        <taxon>Hexacorallia</taxon>
        <taxon>Scleractinia</taxon>
        <taxon>Astrocoeniina</taxon>
        <taxon>Pocilloporidae</taxon>
        <taxon>Pocillopora</taxon>
    </lineage>
</organism>